<accession>A0A2I1R107</accession>
<dbReference type="SMART" id="SM00895">
    <property type="entry name" value="FCD"/>
    <property type="match status" value="1"/>
</dbReference>
<evidence type="ECO:0000256" key="3">
    <source>
        <dbReference type="ARBA" id="ARBA00023163"/>
    </source>
</evidence>
<dbReference type="SMART" id="SM00345">
    <property type="entry name" value="HTH_GNTR"/>
    <property type="match status" value="1"/>
</dbReference>
<dbReference type="InterPro" id="IPR036390">
    <property type="entry name" value="WH_DNA-bd_sf"/>
</dbReference>
<organism evidence="5 6">
    <name type="scientific">Gordonia terrae</name>
    <dbReference type="NCBI Taxonomy" id="2055"/>
    <lineage>
        <taxon>Bacteria</taxon>
        <taxon>Bacillati</taxon>
        <taxon>Actinomycetota</taxon>
        <taxon>Actinomycetes</taxon>
        <taxon>Mycobacteriales</taxon>
        <taxon>Gordoniaceae</taxon>
        <taxon>Gordonia</taxon>
    </lineage>
</organism>
<keyword evidence="1" id="KW-0805">Transcription regulation</keyword>
<protein>
    <submittedName>
        <fullName evidence="5">GntR family transcriptional regulator</fullName>
    </submittedName>
</protein>
<sequence>MAKFSGFTAVERPPTLSRRAYLQLQQAIRDGALKAGVMYSENELAEQLGMSRTPVREAVISLSREGLIEIASQRGFRLRELTADERSEIFDLRALLEPYVAAQLATTHTDEQVTQLANLIDEQQRLAVAPHNAQAFLDLDEQFHLLQAEHLGLERTRATMANLRGAMWLFGFEALSLPHRYKEVVNEHRAILSAIQSSDSDLAHQAAYDHVRRTAQAALHHEHGLST</sequence>
<reference evidence="5 6" key="1">
    <citation type="submission" date="2017-12" db="EMBL/GenBank/DDBJ databases">
        <title>Phylogenetic diversity of female urinary microbiome.</title>
        <authorList>
            <person name="Thomas-White K."/>
            <person name="Wolfe A.J."/>
        </authorList>
    </citation>
    <scope>NUCLEOTIDE SEQUENCE [LARGE SCALE GENOMIC DNA]</scope>
    <source>
        <strain evidence="5 6">UMB0777</strain>
    </source>
</reference>
<dbReference type="PANTHER" id="PTHR43537">
    <property type="entry name" value="TRANSCRIPTIONAL REGULATOR, GNTR FAMILY"/>
    <property type="match status" value="1"/>
</dbReference>
<name>A0A2I1R107_9ACTN</name>
<dbReference type="Gene3D" id="1.20.120.530">
    <property type="entry name" value="GntR ligand-binding domain-like"/>
    <property type="match status" value="1"/>
</dbReference>
<comment type="caution">
    <text evidence="5">The sequence shown here is derived from an EMBL/GenBank/DDBJ whole genome shotgun (WGS) entry which is preliminary data.</text>
</comment>
<dbReference type="CDD" id="cd07377">
    <property type="entry name" value="WHTH_GntR"/>
    <property type="match status" value="1"/>
</dbReference>
<evidence type="ECO:0000256" key="2">
    <source>
        <dbReference type="ARBA" id="ARBA00023125"/>
    </source>
</evidence>
<dbReference type="Pfam" id="PF07729">
    <property type="entry name" value="FCD"/>
    <property type="match status" value="1"/>
</dbReference>
<dbReference type="PANTHER" id="PTHR43537:SF24">
    <property type="entry name" value="GLUCONATE OPERON TRANSCRIPTIONAL REPRESSOR"/>
    <property type="match status" value="1"/>
</dbReference>
<dbReference type="InterPro" id="IPR036388">
    <property type="entry name" value="WH-like_DNA-bd_sf"/>
</dbReference>
<dbReference type="RefSeq" id="WP_101823141.1">
    <property type="nucleotide sequence ID" value="NZ_PKJC01000044.1"/>
</dbReference>
<dbReference type="GO" id="GO:0003700">
    <property type="term" value="F:DNA-binding transcription factor activity"/>
    <property type="evidence" value="ECO:0007669"/>
    <property type="project" value="InterPro"/>
</dbReference>
<dbReference type="SUPFAM" id="SSF48008">
    <property type="entry name" value="GntR ligand-binding domain-like"/>
    <property type="match status" value="1"/>
</dbReference>
<dbReference type="SUPFAM" id="SSF46785">
    <property type="entry name" value="Winged helix' DNA-binding domain"/>
    <property type="match status" value="1"/>
</dbReference>
<dbReference type="InterPro" id="IPR000524">
    <property type="entry name" value="Tscrpt_reg_HTH_GntR"/>
</dbReference>
<dbReference type="AlphaFoldDB" id="A0A2I1R107"/>
<dbReference type="Gene3D" id="1.10.10.10">
    <property type="entry name" value="Winged helix-like DNA-binding domain superfamily/Winged helix DNA-binding domain"/>
    <property type="match status" value="1"/>
</dbReference>
<dbReference type="PRINTS" id="PR00035">
    <property type="entry name" value="HTHGNTR"/>
</dbReference>
<dbReference type="EMBL" id="PKJC01000044">
    <property type="protein sequence ID" value="PKZ62777.1"/>
    <property type="molecule type" value="Genomic_DNA"/>
</dbReference>
<evidence type="ECO:0000256" key="1">
    <source>
        <dbReference type="ARBA" id="ARBA00023015"/>
    </source>
</evidence>
<evidence type="ECO:0000313" key="6">
    <source>
        <dbReference type="Proteomes" id="UP000234662"/>
    </source>
</evidence>
<dbReference type="Pfam" id="PF00392">
    <property type="entry name" value="GntR"/>
    <property type="match status" value="1"/>
</dbReference>
<dbReference type="GO" id="GO:0003677">
    <property type="term" value="F:DNA binding"/>
    <property type="evidence" value="ECO:0007669"/>
    <property type="project" value="UniProtKB-KW"/>
</dbReference>
<proteinExistence type="predicted"/>
<gene>
    <name evidence="5" type="ORF">CYJ73_25205</name>
</gene>
<dbReference type="Proteomes" id="UP000234662">
    <property type="component" value="Unassembled WGS sequence"/>
</dbReference>
<evidence type="ECO:0000313" key="5">
    <source>
        <dbReference type="EMBL" id="PKZ62777.1"/>
    </source>
</evidence>
<dbReference type="InterPro" id="IPR011711">
    <property type="entry name" value="GntR_C"/>
</dbReference>
<evidence type="ECO:0000259" key="4">
    <source>
        <dbReference type="PROSITE" id="PS50949"/>
    </source>
</evidence>
<feature type="domain" description="HTH gntR-type" evidence="4">
    <location>
        <begin position="14"/>
        <end position="81"/>
    </location>
</feature>
<dbReference type="PROSITE" id="PS50949">
    <property type="entry name" value="HTH_GNTR"/>
    <property type="match status" value="1"/>
</dbReference>
<keyword evidence="3" id="KW-0804">Transcription</keyword>
<dbReference type="InterPro" id="IPR008920">
    <property type="entry name" value="TF_FadR/GntR_C"/>
</dbReference>
<keyword evidence="2" id="KW-0238">DNA-binding</keyword>